<proteinExistence type="predicted"/>
<reference evidence="2 3" key="1">
    <citation type="journal article" date="2019" name="Nat. Ecol. Evol.">
        <title>Megaphylogeny resolves global patterns of mushroom evolution.</title>
        <authorList>
            <person name="Varga T."/>
            <person name="Krizsan K."/>
            <person name="Foldi C."/>
            <person name="Dima B."/>
            <person name="Sanchez-Garcia M."/>
            <person name="Sanchez-Ramirez S."/>
            <person name="Szollosi G.J."/>
            <person name="Szarkandi J.G."/>
            <person name="Papp V."/>
            <person name="Albert L."/>
            <person name="Andreopoulos W."/>
            <person name="Angelini C."/>
            <person name="Antonin V."/>
            <person name="Barry K.W."/>
            <person name="Bougher N.L."/>
            <person name="Buchanan P."/>
            <person name="Buyck B."/>
            <person name="Bense V."/>
            <person name="Catcheside P."/>
            <person name="Chovatia M."/>
            <person name="Cooper J."/>
            <person name="Damon W."/>
            <person name="Desjardin D."/>
            <person name="Finy P."/>
            <person name="Geml J."/>
            <person name="Haridas S."/>
            <person name="Hughes K."/>
            <person name="Justo A."/>
            <person name="Karasinski D."/>
            <person name="Kautmanova I."/>
            <person name="Kiss B."/>
            <person name="Kocsube S."/>
            <person name="Kotiranta H."/>
            <person name="LaButti K.M."/>
            <person name="Lechner B.E."/>
            <person name="Liimatainen K."/>
            <person name="Lipzen A."/>
            <person name="Lukacs Z."/>
            <person name="Mihaltcheva S."/>
            <person name="Morgado L.N."/>
            <person name="Niskanen T."/>
            <person name="Noordeloos M.E."/>
            <person name="Ohm R.A."/>
            <person name="Ortiz-Santana B."/>
            <person name="Ovrebo C."/>
            <person name="Racz N."/>
            <person name="Riley R."/>
            <person name="Savchenko A."/>
            <person name="Shiryaev A."/>
            <person name="Soop K."/>
            <person name="Spirin V."/>
            <person name="Szebenyi C."/>
            <person name="Tomsovsky M."/>
            <person name="Tulloss R.E."/>
            <person name="Uehling J."/>
            <person name="Grigoriev I.V."/>
            <person name="Vagvolgyi C."/>
            <person name="Papp T."/>
            <person name="Martin F.M."/>
            <person name="Miettinen O."/>
            <person name="Hibbett D.S."/>
            <person name="Nagy L.G."/>
        </authorList>
    </citation>
    <scope>NUCLEOTIDE SEQUENCE [LARGE SCALE GENOMIC DNA]</scope>
    <source>
        <strain evidence="2 3">CBS 962.96</strain>
    </source>
</reference>
<accession>A0A4S8KW00</accession>
<sequence length="331" mass="37755">MLSWLGFNHRTKLSENNKKLKVSAPSESSLCKSEIFVAQNYQWPMKLTINFFTATNESHERARPRKDNIRAAEDEKPLQARFTAVMLLSDSEVKHEKARRWIISNDDFFDLYEKQEEIQLGGEGLNDQYYLYVSDCCLNGVDVTMHQRSSTYIMTTKIGWEVTMSGLYMEDGPPTDVADQMSASFPGYLKDRKKRSPRGIVHTQSSKPFPKRGFRMSMDIDGTGFSLLAWSRPGGHISTGLKFENGSVVPVEANMVIFVNWMLCISLPHLFHLWSSTQTNSGWRPSFLNKKSLGDNHHIIRKICGGDVGNRRCTPIWELDSDEEIRALGET</sequence>
<dbReference type="AlphaFoldDB" id="A0A4S8KW00"/>
<organism evidence="2 3">
    <name type="scientific">Dendrothele bispora (strain CBS 962.96)</name>
    <dbReference type="NCBI Taxonomy" id="1314807"/>
    <lineage>
        <taxon>Eukaryota</taxon>
        <taxon>Fungi</taxon>
        <taxon>Dikarya</taxon>
        <taxon>Basidiomycota</taxon>
        <taxon>Agaricomycotina</taxon>
        <taxon>Agaricomycetes</taxon>
        <taxon>Agaricomycetidae</taxon>
        <taxon>Agaricales</taxon>
        <taxon>Agaricales incertae sedis</taxon>
        <taxon>Dendrothele</taxon>
    </lineage>
</organism>
<name>A0A4S8KW00_DENBC</name>
<dbReference type="OrthoDB" id="74360at2759"/>
<keyword evidence="3" id="KW-1185">Reference proteome</keyword>
<evidence type="ECO:0000313" key="3">
    <source>
        <dbReference type="Proteomes" id="UP000297245"/>
    </source>
</evidence>
<evidence type="ECO:0000256" key="1">
    <source>
        <dbReference type="SAM" id="MobiDB-lite"/>
    </source>
</evidence>
<dbReference type="Proteomes" id="UP000297245">
    <property type="component" value="Unassembled WGS sequence"/>
</dbReference>
<evidence type="ECO:0000313" key="2">
    <source>
        <dbReference type="EMBL" id="THU80134.1"/>
    </source>
</evidence>
<protein>
    <submittedName>
        <fullName evidence="2">Uncharacterized protein</fullName>
    </submittedName>
</protein>
<dbReference type="EMBL" id="ML179937">
    <property type="protein sequence ID" value="THU80134.1"/>
    <property type="molecule type" value="Genomic_DNA"/>
</dbReference>
<feature type="region of interest" description="Disordered" evidence="1">
    <location>
        <begin position="189"/>
        <end position="210"/>
    </location>
</feature>
<gene>
    <name evidence="2" type="ORF">K435DRAFT_810128</name>
</gene>